<reference evidence="7 8" key="1">
    <citation type="journal article" date="2013" name="Genome Announc.">
        <title>Draft genome sequence of MKD8, a conjugal recipient Mycobacterium smegmatis strain.</title>
        <authorList>
            <person name="Gray T.A."/>
            <person name="Palumbo M.J."/>
            <person name="Derbyshire K.M."/>
        </authorList>
    </citation>
    <scope>NUCLEOTIDE SEQUENCE [LARGE SCALE GENOMIC DNA]</scope>
    <source>
        <strain evidence="7 8">MKD8</strain>
    </source>
</reference>
<accession>A0A2U9PNH1</accession>
<dbReference type="SUPFAM" id="SSF69593">
    <property type="entry name" value="Glycerol-3-phosphate (1)-acyltransferase"/>
    <property type="match status" value="1"/>
</dbReference>
<evidence type="ECO:0000256" key="5">
    <source>
        <dbReference type="ARBA" id="ARBA00023315"/>
    </source>
</evidence>
<reference evidence="8" key="2">
    <citation type="submission" date="2018-03" db="EMBL/GenBank/DDBJ databases">
        <authorList>
            <person name="Derbyshire K."/>
            <person name="Gray T.A."/>
            <person name="Champion M."/>
        </authorList>
    </citation>
    <scope>NUCLEOTIDE SEQUENCE [LARGE SCALE GENOMIC DNA]</scope>
    <source>
        <strain evidence="8">MKD8</strain>
    </source>
</reference>
<comment type="pathway">
    <text evidence="1">Lipid metabolism.</text>
</comment>
<evidence type="ECO:0000256" key="2">
    <source>
        <dbReference type="ARBA" id="ARBA00022516"/>
    </source>
</evidence>
<name>A0A2U9PNH1_MYCSE</name>
<dbReference type="PANTHER" id="PTHR10434:SF64">
    <property type="entry name" value="1-ACYL-SN-GLYCEROL-3-PHOSPHATE ACYLTRANSFERASE-RELATED"/>
    <property type="match status" value="1"/>
</dbReference>
<evidence type="ECO:0000313" key="7">
    <source>
        <dbReference type="EMBL" id="AWT53310.1"/>
    </source>
</evidence>
<protein>
    <submittedName>
        <fullName evidence="7">Acyltransferase</fullName>
    </submittedName>
</protein>
<keyword evidence="5 7" id="KW-0012">Acyltransferase</keyword>
<dbReference type="Pfam" id="PF01553">
    <property type="entry name" value="Acyltransferase"/>
    <property type="match status" value="1"/>
</dbReference>
<gene>
    <name evidence="7" type="ORF">D806_023290</name>
</gene>
<dbReference type="GO" id="GO:0006654">
    <property type="term" value="P:phosphatidic acid biosynthetic process"/>
    <property type="evidence" value="ECO:0007669"/>
    <property type="project" value="TreeGrafter"/>
</dbReference>
<evidence type="ECO:0000259" key="6">
    <source>
        <dbReference type="SMART" id="SM00563"/>
    </source>
</evidence>
<keyword evidence="2" id="KW-0444">Lipid biosynthesis</keyword>
<evidence type="ECO:0000256" key="3">
    <source>
        <dbReference type="ARBA" id="ARBA00022679"/>
    </source>
</evidence>
<dbReference type="RefSeq" id="WP_003893723.1">
    <property type="nucleotide sequence ID" value="NZ_CP027541.1"/>
</dbReference>
<dbReference type="EMBL" id="CP027541">
    <property type="protein sequence ID" value="AWT53310.1"/>
    <property type="molecule type" value="Genomic_DNA"/>
</dbReference>
<dbReference type="Proteomes" id="UP000011200">
    <property type="component" value="Chromosome"/>
</dbReference>
<organism evidence="7 8">
    <name type="scientific">Mycolicibacterium smegmatis (strain MKD8)</name>
    <name type="common">Mycobacterium smegmatis</name>
    <dbReference type="NCBI Taxonomy" id="1214915"/>
    <lineage>
        <taxon>Bacteria</taxon>
        <taxon>Bacillati</taxon>
        <taxon>Actinomycetota</taxon>
        <taxon>Actinomycetes</taxon>
        <taxon>Mycobacteriales</taxon>
        <taxon>Mycobacteriaceae</taxon>
        <taxon>Mycolicibacterium</taxon>
    </lineage>
</organism>
<evidence type="ECO:0000313" key="8">
    <source>
        <dbReference type="Proteomes" id="UP000011200"/>
    </source>
</evidence>
<dbReference type="GO" id="GO:0003841">
    <property type="term" value="F:1-acylglycerol-3-phosphate O-acyltransferase activity"/>
    <property type="evidence" value="ECO:0007669"/>
    <property type="project" value="TreeGrafter"/>
</dbReference>
<sequence length="276" mass="30132">MTTREHPWLPKASCDAGCVHSVEQGRRVIVWLRTAARLSAALALLPGMPLLAVPLPGRSHVQRIYCRLLLRCLGVRIRLSGGPIRNLQGVLVVSGHVSWLDIFAIGSVLPGSFVARADLVEWTALGRVARLMKVIPIDRASLRRLPAVVATVADRLRAGRTVVAFPEGTTWCGLAHGPFRPAMFQAAVDAARPVQPLRLTYRHRDGRPSTTPAFVGQDTLLRSVCRVVTARRTVCHVHAGALQLPGDDRRALAARCEAEVRGEHERRDARTHAIAA</sequence>
<dbReference type="AlphaFoldDB" id="A0A2U9PNH1"/>
<proteinExistence type="predicted"/>
<keyword evidence="3 7" id="KW-0808">Transferase</keyword>
<dbReference type="PANTHER" id="PTHR10434">
    <property type="entry name" value="1-ACYL-SN-GLYCEROL-3-PHOSPHATE ACYLTRANSFERASE"/>
    <property type="match status" value="1"/>
</dbReference>
<evidence type="ECO:0000256" key="1">
    <source>
        <dbReference type="ARBA" id="ARBA00005189"/>
    </source>
</evidence>
<dbReference type="SMART" id="SM00563">
    <property type="entry name" value="PlsC"/>
    <property type="match status" value="1"/>
</dbReference>
<dbReference type="CDD" id="cd07989">
    <property type="entry name" value="LPLAT_AGPAT-like"/>
    <property type="match status" value="1"/>
</dbReference>
<dbReference type="InterPro" id="IPR002123">
    <property type="entry name" value="Plipid/glycerol_acylTrfase"/>
</dbReference>
<keyword evidence="4" id="KW-0443">Lipid metabolism</keyword>
<evidence type="ECO:0000256" key="4">
    <source>
        <dbReference type="ARBA" id="ARBA00023098"/>
    </source>
</evidence>
<feature type="domain" description="Phospholipid/glycerol acyltransferase" evidence="6">
    <location>
        <begin position="90"/>
        <end position="202"/>
    </location>
</feature>